<dbReference type="InterPro" id="IPR019587">
    <property type="entry name" value="Polyketide_cyclase/dehydratase"/>
</dbReference>
<dbReference type="EMBL" id="WBJZ01000031">
    <property type="protein sequence ID" value="KAB1652407.1"/>
    <property type="molecule type" value="Genomic_DNA"/>
</dbReference>
<proteinExistence type="predicted"/>
<dbReference type="RefSeq" id="WP_158042073.1">
    <property type="nucleotide sequence ID" value="NZ_JACCFV010000001.1"/>
</dbReference>
<evidence type="ECO:0000313" key="1">
    <source>
        <dbReference type="EMBL" id="KAB1652407.1"/>
    </source>
</evidence>
<dbReference type="Proteomes" id="UP000467240">
    <property type="component" value="Unassembled WGS sequence"/>
</dbReference>
<organism evidence="1 2">
    <name type="scientific">Pseudoclavibacter chungangensis</name>
    <dbReference type="NCBI Taxonomy" id="587635"/>
    <lineage>
        <taxon>Bacteria</taxon>
        <taxon>Bacillati</taxon>
        <taxon>Actinomycetota</taxon>
        <taxon>Actinomycetes</taxon>
        <taxon>Micrococcales</taxon>
        <taxon>Microbacteriaceae</taxon>
        <taxon>Pseudoclavibacter</taxon>
    </lineage>
</organism>
<sequence length="139" mass="14606">MVVLDSYAARTAHGAEAVFSRWADPEGWPEWDAEVREVTFAGPAMIGARGRMRPASGPAASFSVTAFEPGRVFTNVSSLPGAKLVFEHLVTPAPDGAAVEVVVRVEGLLAPLWKRVLGRSLGSAARSSVTGLLAYLDAA</sequence>
<accession>A0A7J5BMC3</accession>
<name>A0A7J5BMC3_9MICO</name>
<dbReference type="SUPFAM" id="SSF55961">
    <property type="entry name" value="Bet v1-like"/>
    <property type="match status" value="1"/>
</dbReference>
<dbReference type="InterPro" id="IPR023393">
    <property type="entry name" value="START-like_dom_sf"/>
</dbReference>
<dbReference type="Gene3D" id="3.30.530.20">
    <property type="match status" value="1"/>
</dbReference>
<reference evidence="1 2" key="1">
    <citation type="submission" date="2019-09" db="EMBL/GenBank/DDBJ databases">
        <title>Phylogeny of genus Pseudoclavibacter and closely related genus.</title>
        <authorList>
            <person name="Li Y."/>
        </authorList>
    </citation>
    <scope>NUCLEOTIDE SEQUENCE [LARGE SCALE GENOMIC DNA]</scope>
    <source>
        <strain evidence="1 2">DSM 23821</strain>
    </source>
</reference>
<protein>
    <recommendedName>
        <fullName evidence="3">Polyketide cyclase</fullName>
    </recommendedName>
</protein>
<dbReference type="Pfam" id="PF10604">
    <property type="entry name" value="Polyketide_cyc2"/>
    <property type="match status" value="1"/>
</dbReference>
<dbReference type="AlphaFoldDB" id="A0A7J5BMC3"/>
<evidence type="ECO:0000313" key="2">
    <source>
        <dbReference type="Proteomes" id="UP000467240"/>
    </source>
</evidence>
<comment type="caution">
    <text evidence="1">The sequence shown here is derived from an EMBL/GenBank/DDBJ whole genome shotgun (WGS) entry which is preliminary data.</text>
</comment>
<dbReference type="OrthoDB" id="9810827at2"/>
<keyword evidence="2" id="KW-1185">Reference proteome</keyword>
<gene>
    <name evidence="1" type="ORF">F8O01_16855</name>
</gene>
<evidence type="ECO:0008006" key="3">
    <source>
        <dbReference type="Google" id="ProtNLM"/>
    </source>
</evidence>